<dbReference type="PANTHER" id="PTHR21315">
    <property type="entry name" value="APRATAXIN AND PNK-LIKE FACTOR-RELATED"/>
    <property type="match status" value="1"/>
</dbReference>
<dbReference type="PANTHER" id="PTHR21315:SF2">
    <property type="entry name" value="APRATAXIN AND PNK-LIKE FACTOR"/>
    <property type="match status" value="1"/>
</dbReference>
<name>A0A8C2YB96_COTJA</name>
<dbReference type="GO" id="GO:0006302">
    <property type="term" value="P:double-strand break repair"/>
    <property type="evidence" value="ECO:0007669"/>
    <property type="project" value="InterPro"/>
</dbReference>
<dbReference type="SUPFAM" id="SSF49879">
    <property type="entry name" value="SMAD/FHA domain"/>
    <property type="match status" value="1"/>
</dbReference>
<dbReference type="AlphaFoldDB" id="A0A8C2YB96"/>
<dbReference type="InterPro" id="IPR008984">
    <property type="entry name" value="SMAD_FHA_dom_sf"/>
</dbReference>
<dbReference type="Gene3D" id="2.60.200.20">
    <property type="match status" value="1"/>
</dbReference>
<organism evidence="1 2">
    <name type="scientific">Coturnix japonica</name>
    <name type="common">Japanese quail</name>
    <name type="synonym">Coturnix coturnix japonica</name>
    <dbReference type="NCBI Taxonomy" id="93934"/>
    <lineage>
        <taxon>Eukaryota</taxon>
        <taxon>Metazoa</taxon>
        <taxon>Chordata</taxon>
        <taxon>Craniata</taxon>
        <taxon>Vertebrata</taxon>
        <taxon>Euteleostomi</taxon>
        <taxon>Archelosauria</taxon>
        <taxon>Archosauria</taxon>
        <taxon>Dinosauria</taxon>
        <taxon>Saurischia</taxon>
        <taxon>Theropoda</taxon>
        <taxon>Coelurosauria</taxon>
        <taxon>Aves</taxon>
        <taxon>Neognathae</taxon>
        <taxon>Galloanserae</taxon>
        <taxon>Galliformes</taxon>
        <taxon>Phasianidae</taxon>
        <taxon>Perdicinae</taxon>
        <taxon>Coturnix</taxon>
    </lineage>
</organism>
<dbReference type="GeneTree" id="ENSGT00390000010591"/>
<protein>
    <recommendedName>
        <fullName evidence="3">FHA domain-containing protein</fullName>
    </recommendedName>
</protein>
<dbReference type="Proteomes" id="UP000694412">
    <property type="component" value="Chromosome 3"/>
</dbReference>
<dbReference type="InterPro" id="IPR039253">
    <property type="entry name" value="APLF"/>
</dbReference>
<dbReference type="GO" id="GO:0005634">
    <property type="term" value="C:nucleus"/>
    <property type="evidence" value="ECO:0007669"/>
    <property type="project" value="TreeGrafter"/>
</dbReference>
<reference evidence="1" key="2">
    <citation type="submission" date="2025-08" db="UniProtKB">
        <authorList>
            <consortium name="Ensembl"/>
        </authorList>
    </citation>
    <scope>IDENTIFICATION</scope>
</reference>
<evidence type="ECO:0008006" key="3">
    <source>
        <dbReference type="Google" id="ProtNLM"/>
    </source>
</evidence>
<reference evidence="1" key="3">
    <citation type="submission" date="2025-09" db="UniProtKB">
        <authorList>
            <consortium name="Ensembl"/>
        </authorList>
    </citation>
    <scope>IDENTIFICATION</scope>
</reference>
<sequence length="193" mass="21645">RTPGGGLAPCDGGCPITIITDKRISQEHAILEVVGGQVRIKLIHVDSCFYQSPENGRLQPLEAHERHSLKFGDSFSLMVDKYIFKVLSAQPVESTERYQYLPVMILFSVTVPFRDDNESEQSTSIQRKRLLPSWMLEQDLLVPRISEPITKGGKFGSVVCLYTNMYTLMCILKHRYFSCKQSPVGSTGSGKNS</sequence>
<reference evidence="1" key="1">
    <citation type="submission" date="2015-11" db="EMBL/GenBank/DDBJ databases">
        <authorList>
            <consortium name="International Coturnix japonica Genome Analysis Consortium"/>
            <person name="Warren W."/>
            <person name="Burt D.W."/>
            <person name="Antin P.B."/>
            <person name="Lanford R."/>
            <person name="Gros J."/>
            <person name="Wilson R.K."/>
        </authorList>
    </citation>
    <scope>NUCLEOTIDE SEQUENCE [LARGE SCALE GENOMIC DNA]</scope>
</reference>
<dbReference type="GO" id="GO:0008408">
    <property type="term" value="F:3'-5' exonuclease activity"/>
    <property type="evidence" value="ECO:0007669"/>
    <property type="project" value="InterPro"/>
</dbReference>
<proteinExistence type="predicted"/>
<keyword evidence="2" id="KW-1185">Reference proteome</keyword>
<dbReference type="GO" id="GO:0003906">
    <property type="term" value="F:DNA-(apurinic or apyrimidinic site) endonuclease activity"/>
    <property type="evidence" value="ECO:0007669"/>
    <property type="project" value="InterPro"/>
</dbReference>
<evidence type="ECO:0000313" key="1">
    <source>
        <dbReference type="Ensembl" id="ENSCJPP00005013652.1"/>
    </source>
</evidence>
<dbReference type="Ensembl" id="ENSCJPT00005019561.1">
    <property type="protein sequence ID" value="ENSCJPP00005013652.1"/>
    <property type="gene ID" value="ENSCJPG00005011484.1"/>
</dbReference>
<dbReference type="GO" id="GO:0035861">
    <property type="term" value="C:site of double-strand break"/>
    <property type="evidence" value="ECO:0007669"/>
    <property type="project" value="TreeGrafter"/>
</dbReference>
<evidence type="ECO:0000313" key="2">
    <source>
        <dbReference type="Proteomes" id="UP000694412"/>
    </source>
</evidence>
<accession>A0A8C2YB96</accession>